<dbReference type="SMART" id="SM00257">
    <property type="entry name" value="LysM"/>
    <property type="match status" value="1"/>
</dbReference>
<evidence type="ECO:0000259" key="2">
    <source>
        <dbReference type="PROSITE" id="PS51782"/>
    </source>
</evidence>
<keyword evidence="4" id="KW-1185">Reference proteome</keyword>
<comment type="caution">
    <text evidence="3">The sequence shown here is derived from an EMBL/GenBank/DDBJ whole genome shotgun (WGS) entry which is preliminary data.</text>
</comment>
<dbReference type="GO" id="GO:0016787">
    <property type="term" value="F:hydrolase activity"/>
    <property type="evidence" value="ECO:0007669"/>
    <property type="project" value="UniProtKB-KW"/>
</dbReference>
<feature type="chain" id="PRO_5045914821" evidence="1">
    <location>
        <begin position="23"/>
        <end position="227"/>
    </location>
</feature>
<gene>
    <name evidence="3" type="ORF">H0185_05280</name>
</gene>
<dbReference type="InterPro" id="IPR011105">
    <property type="entry name" value="Cell_wall_hydrolase_SleB"/>
</dbReference>
<dbReference type="Gene3D" id="3.10.350.10">
    <property type="entry name" value="LysM domain"/>
    <property type="match status" value="1"/>
</dbReference>
<keyword evidence="1" id="KW-0732">Signal</keyword>
<accession>A0ABS7K1T4</accession>
<dbReference type="EMBL" id="JACWFH010000007">
    <property type="protein sequence ID" value="MBY0096217.1"/>
    <property type="molecule type" value="Genomic_DNA"/>
</dbReference>
<evidence type="ECO:0000256" key="1">
    <source>
        <dbReference type="SAM" id="SignalP"/>
    </source>
</evidence>
<reference evidence="3 4" key="1">
    <citation type="submission" date="2020-07" db="EMBL/GenBank/DDBJ databases">
        <title>Fungal Genomes of the International Space Station.</title>
        <authorList>
            <person name="Seuylemezian A."/>
            <person name="Singh N.K."/>
            <person name="Wood J."/>
            <person name="Venkateswaran K."/>
        </authorList>
    </citation>
    <scope>NUCLEOTIDE SEQUENCE [LARGE SCALE GENOMIC DNA]</scope>
    <source>
        <strain evidence="3 4">PL-B2</strain>
    </source>
</reference>
<dbReference type="Gene3D" id="6.20.240.60">
    <property type="match status" value="1"/>
</dbReference>
<dbReference type="CDD" id="cd00118">
    <property type="entry name" value="LysM"/>
    <property type="match status" value="1"/>
</dbReference>
<protein>
    <submittedName>
        <fullName evidence="3">Cell wall hydrolase</fullName>
    </submittedName>
</protein>
<feature type="domain" description="LysM" evidence="2">
    <location>
        <begin position="21"/>
        <end position="66"/>
    </location>
</feature>
<dbReference type="RefSeq" id="WP_221871853.1">
    <property type="nucleotide sequence ID" value="NZ_JACWFH010000007.1"/>
</dbReference>
<dbReference type="Proteomes" id="UP000769780">
    <property type="component" value="Unassembled WGS sequence"/>
</dbReference>
<dbReference type="Pfam" id="PF01476">
    <property type="entry name" value="LysM"/>
    <property type="match status" value="1"/>
</dbReference>
<dbReference type="InterPro" id="IPR036779">
    <property type="entry name" value="LysM_dom_sf"/>
</dbReference>
<dbReference type="InterPro" id="IPR042047">
    <property type="entry name" value="SleB_dom1"/>
</dbReference>
<dbReference type="SUPFAM" id="SSF54106">
    <property type="entry name" value="LysM domain"/>
    <property type="match status" value="1"/>
</dbReference>
<name>A0ABS7K1T4_9BACI</name>
<dbReference type="PROSITE" id="PS51782">
    <property type="entry name" value="LYSM"/>
    <property type="match status" value="1"/>
</dbReference>
<sequence>MKKLMTVFIVVASFAFASPAFGYTVKSGDTMSSIARNHGVSLQELAGANPQIKNLDFIVVGETVHLEVQAESATKSIPTATITVDNADPETLTKQRQETKKPEKVEVGLSDADIDLLARIVRAEAQTEPFEGKVAVADVVLNRVESSKFPDTVKEVIYAPGQFQPVANGEINKPADEESVEAVMTALTDNGDIAEDALFFYNPSIATNRWLDSRQTAVVIGQHVFKN</sequence>
<organism evidence="3 4">
    <name type="scientific">Mesobacillus maritimus</name>
    <dbReference type="NCBI Taxonomy" id="1643336"/>
    <lineage>
        <taxon>Bacteria</taxon>
        <taxon>Bacillati</taxon>
        <taxon>Bacillota</taxon>
        <taxon>Bacilli</taxon>
        <taxon>Bacillales</taxon>
        <taxon>Bacillaceae</taxon>
        <taxon>Mesobacillus</taxon>
    </lineage>
</organism>
<dbReference type="Gene3D" id="1.10.10.2520">
    <property type="entry name" value="Cell wall hydrolase SleB, domain 1"/>
    <property type="match status" value="1"/>
</dbReference>
<dbReference type="InterPro" id="IPR018392">
    <property type="entry name" value="LysM"/>
</dbReference>
<proteinExistence type="predicted"/>
<dbReference type="Pfam" id="PF07486">
    <property type="entry name" value="Hydrolase_2"/>
    <property type="match status" value="1"/>
</dbReference>
<evidence type="ECO:0000313" key="4">
    <source>
        <dbReference type="Proteomes" id="UP000769780"/>
    </source>
</evidence>
<keyword evidence="3" id="KW-0378">Hydrolase</keyword>
<feature type="signal peptide" evidence="1">
    <location>
        <begin position="1"/>
        <end position="22"/>
    </location>
</feature>
<evidence type="ECO:0000313" key="3">
    <source>
        <dbReference type="EMBL" id="MBY0096217.1"/>
    </source>
</evidence>